<organism evidence="14 15">
    <name type="scientific">Ferruginivarius sediminum</name>
    <dbReference type="NCBI Taxonomy" id="2661937"/>
    <lineage>
        <taxon>Bacteria</taxon>
        <taxon>Pseudomonadati</taxon>
        <taxon>Pseudomonadota</taxon>
        <taxon>Alphaproteobacteria</taxon>
        <taxon>Rhodospirillales</taxon>
        <taxon>Rhodospirillaceae</taxon>
        <taxon>Ferruginivarius</taxon>
    </lineage>
</organism>
<feature type="binding site" evidence="12">
    <location>
        <position position="469"/>
    </location>
    <ligand>
        <name>Zn(2+)</name>
        <dbReference type="ChEBI" id="CHEBI:29105"/>
        <label>2</label>
    </ligand>
</feature>
<dbReference type="Pfam" id="PF18319">
    <property type="entry name" value="Zn_ribbon_PriA"/>
    <property type="match status" value="1"/>
</dbReference>
<dbReference type="Pfam" id="PF18074">
    <property type="entry name" value="PriA_C"/>
    <property type="match status" value="1"/>
</dbReference>
<comment type="subunit">
    <text evidence="12">Component of the replication restart primosome.</text>
</comment>
<dbReference type="HAMAP" id="MF_00983">
    <property type="entry name" value="PriA"/>
    <property type="match status" value="1"/>
</dbReference>
<keyword evidence="6 12" id="KW-0347">Helicase</keyword>
<dbReference type="InterPro" id="IPR041222">
    <property type="entry name" value="PriA_3primeBD"/>
</dbReference>
<dbReference type="PANTHER" id="PTHR30580">
    <property type="entry name" value="PRIMOSOMAL PROTEIN N"/>
    <property type="match status" value="1"/>
</dbReference>
<feature type="binding site" evidence="12">
    <location>
        <position position="460"/>
    </location>
    <ligand>
        <name>Zn(2+)</name>
        <dbReference type="ChEBI" id="CHEBI:29105"/>
        <label>1</label>
    </ligand>
</feature>
<keyword evidence="8 12" id="KW-0067">ATP-binding</keyword>
<dbReference type="Gene3D" id="3.40.50.300">
    <property type="entry name" value="P-loop containing nucleotide triphosphate hydrolases"/>
    <property type="match status" value="2"/>
</dbReference>
<dbReference type="AlphaFoldDB" id="A0A369TED6"/>
<comment type="cofactor">
    <cofactor evidence="12">
        <name>Zn(2+)</name>
        <dbReference type="ChEBI" id="CHEBI:29105"/>
    </cofactor>
    <text evidence="12">Binds 2 zinc ions per subunit.</text>
</comment>
<gene>
    <name evidence="12" type="primary">priA</name>
    <name evidence="14" type="ORF">DRB17_03880</name>
</gene>
<dbReference type="InterPro" id="IPR042115">
    <property type="entry name" value="PriA_3primeBD_sf"/>
</dbReference>
<feature type="binding site" evidence="12">
    <location>
        <position position="487"/>
    </location>
    <ligand>
        <name>Zn(2+)</name>
        <dbReference type="ChEBI" id="CHEBI:29105"/>
        <label>2</label>
    </ligand>
</feature>
<dbReference type="InterPro" id="IPR011545">
    <property type="entry name" value="DEAD/DEAH_box_helicase_dom"/>
</dbReference>
<comment type="catalytic activity">
    <reaction evidence="11 12">
        <text>ATP + H2O = ADP + phosphate + H(+)</text>
        <dbReference type="Rhea" id="RHEA:13065"/>
        <dbReference type="ChEBI" id="CHEBI:15377"/>
        <dbReference type="ChEBI" id="CHEBI:15378"/>
        <dbReference type="ChEBI" id="CHEBI:30616"/>
        <dbReference type="ChEBI" id="CHEBI:43474"/>
        <dbReference type="ChEBI" id="CHEBI:456216"/>
        <dbReference type="EC" id="5.6.2.4"/>
    </reaction>
</comment>
<dbReference type="PROSITE" id="PS51192">
    <property type="entry name" value="HELICASE_ATP_BIND_1"/>
    <property type="match status" value="1"/>
</dbReference>
<evidence type="ECO:0000256" key="9">
    <source>
        <dbReference type="ARBA" id="ARBA00023125"/>
    </source>
</evidence>
<dbReference type="Pfam" id="PF00270">
    <property type="entry name" value="DEAD"/>
    <property type="match status" value="1"/>
</dbReference>
<dbReference type="GO" id="GO:0006270">
    <property type="term" value="P:DNA replication initiation"/>
    <property type="evidence" value="ECO:0007669"/>
    <property type="project" value="TreeGrafter"/>
</dbReference>
<comment type="similarity">
    <text evidence="12">Belongs to the helicase family. PriA subfamily.</text>
</comment>
<dbReference type="FunFam" id="3.40.50.300:FF:000489">
    <property type="entry name" value="Primosome assembly protein PriA"/>
    <property type="match status" value="1"/>
</dbReference>
<evidence type="ECO:0000256" key="11">
    <source>
        <dbReference type="ARBA" id="ARBA00048988"/>
    </source>
</evidence>
<keyword evidence="3 12" id="KW-0479">Metal-binding</keyword>
<evidence type="ECO:0000256" key="1">
    <source>
        <dbReference type="ARBA" id="ARBA00022515"/>
    </source>
</evidence>
<keyword evidence="10 12" id="KW-0413">Isomerase</keyword>
<name>A0A369TED6_9PROT</name>
<dbReference type="InterPro" id="IPR041236">
    <property type="entry name" value="PriA_C"/>
</dbReference>
<feature type="binding site" evidence="12">
    <location>
        <position position="490"/>
    </location>
    <ligand>
        <name>Zn(2+)</name>
        <dbReference type="ChEBI" id="CHEBI:29105"/>
        <label>2</label>
    </ligand>
</feature>
<evidence type="ECO:0000256" key="4">
    <source>
        <dbReference type="ARBA" id="ARBA00022741"/>
    </source>
</evidence>
<dbReference type="GO" id="GO:0008270">
    <property type="term" value="F:zinc ion binding"/>
    <property type="evidence" value="ECO:0007669"/>
    <property type="project" value="UniProtKB-UniRule"/>
</dbReference>
<accession>A0A369TED6</accession>
<dbReference type="GO" id="GO:0043138">
    <property type="term" value="F:3'-5' DNA helicase activity"/>
    <property type="evidence" value="ECO:0007669"/>
    <property type="project" value="UniProtKB-EC"/>
</dbReference>
<evidence type="ECO:0000259" key="13">
    <source>
        <dbReference type="PROSITE" id="PS51192"/>
    </source>
</evidence>
<dbReference type="RefSeq" id="WP_114580874.1">
    <property type="nucleotide sequence ID" value="NZ_QPMH01000003.1"/>
</dbReference>
<dbReference type="PANTHER" id="PTHR30580:SF0">
    <property type="entry name" value="PRIMOSOMAL PROTEIN N"/>
    <property type="match status" value="1"/>
</dbReference>
<keyword evidence="2 12" id="KW-0235">DNA replication</keyword>
<dbReference type="EMBL" id="QPMH01000003">
    <property type="protein sequence ID" value="RDD62924.1"/>
    <property type="molecule type" value="Genomic_DNA"/>
</dbReference>
<keyword evidence="1 12" id="KW-0639">Primosome</keyword>
<dbReference type="SMART" id="SM00487">
    <property type="entry name" value="DEXDc"/>
    <property type="match status" value="1"/>
</dbReference>
<dbReference type="GO" id="GO:0006269">
    <property type="term" value="P:DNA replication, synthesis of primer"/>
    <property type="evidence" value="ECO:0007669"/>
    <property type="project" value="UniProtKB-KW"/>
</dbReference>
<comment type="caution">
    <text evidence="14">The sequence shown here is derived from an EMBL/GenBank/DDBJ whole genome shotgun (WGS) entry which is preliminary data.</text>
</comment>
<evidence type="ECO:0000256" key="12">
    <source>
        <dbReference type="HAMAP-Rule" id="MF_00983"/>
    </source>
</evidence>
<feature type="domain" description="Helicase ATP-binding" evidence="13">
    <location>
        <begin position="228"/>
        <end position="394"/>
    </location>
</feature>
<dbReference type="GO" id="GO:0006310">
    <property type="term" value="P:DNA recombination"/>
    <property type="evidence" value="ECO:0007669"/>
    <property type="project" value="InterPro"/>
</dbReference>
<dbReference type="InterPro" id="IPR005259">
    <property type="entry name" value="PriA"/>
</dbReference>
<dbReference type="Proteomes" id="UP000253941">
    <property type="component" value="Unassembled WGS sequence"/>
</dbReference>
<dbReference type="GO" id="GO:0003677">
    <property type="term" value="F:DNA binding"/>
    <property type="evidence" value="ECO:0007669"/>
    <property type="project" value="UniProtKB-UniRule"/>
</dbReference>
<feature type="binding site" evidence="12">
    <location>
        <position position="500"/>
    </location>
    <ligand>
        <name>Zn(2+)</name>
        <dbReference type="ChEBI" id="CHEBI:29105"/>
        <label>1</label>
    </ligand>
</feature>
<dbReference type="GO" id="GO:0005524">
    <property type="term" value="F:ATP binding"/>
    <property type="evidence" value="ECO:0007669"/>
    <property type="project" value="UniProtKB-UniRule"/>
</dbReference>
<dbReference type="NCBIfam" id="TIGR00595">
    <property type="entry name" value="priA"/>
    <property type="match status" value="1"/>
</dbReference>
<comment type="function">
    <text evidence="12">Initiates the restart of stalled replication forks, which reloads the replicative helicase on sites other than the origin of replication. Recognizes and binds to abandoned replication forks and remodels them to uncover a helicase loading site. Promotes assembly of the primosome at these replication forks.</text>
</comment>
<evidence type="ECO:0000256" key="8">
    <source>
        <dbReference type="ARBA" id="ARBA00022840"/>
    </source>
</evidence>
<keyword evidence="15" id="KW-1185">Reference proteome</keyword>
<evidence type="ECO:0000313" key="15">
    <source>
        <dbReference type="Proteomes" id="UP000253941"/>
    </source>
</evidence>
<feature type="binding site" evidence="12">
    <location>
        <position position="472"/>
    </location>
    <ligand>
        <name>Zn(2+)</name>
        <dbReference type="ChEBI" id="CHEBI:29105"/>
        <label>2</label>
    </ligand>
</feature>
<evidence type="ECO:0000256" key="2">
    <source>
        <dbReference type="ARBA" id="ARBA00022705"/>
    </source>
</evidence>
<keyword evidence="9 12" id="KW-0238">DNA-binding</keyword>
<dbReference type="CDD" id="cd17929">
    <property type="entry name" value="DEXHc_priA"/>
    <property type="match status" value="1"/>
</dbReference>
<evidence type="ECO:0000256" key="3">
    <source>
        <dbReference type="ARBA" id="ARBA00022723"/>
    </source>
</evidence>
<feature type="binding site" evidence="12">
    <location>
        <position position="503"/>
    </location>
    <ligand>
        <name>Zn(2+)</name>
        <dbReference type="ChEBI" id="CHEBI:29105"/>
        <label>1</label>
    </ligand>
</feature>
<dbReference type="SUPFAM" id="SSF52540">
    <property type="entry name" value="P-loop containing nucleoside triphosphate hydrolases"/>
    <property type="match status" value="2"/>
</dbReference>
<dbReference type="Pfam" id="PF17764">
    <property type="entry name" value="PriA_3primeBD"/>
    <property type="match status" value="1"/>
</dbReference>
<evidence type="ECO:0000313" key="14">
    <source>
        <dbReference type="EMBL" id="RDD62924.1"/>
    </source>
</evidence>
<dbReference type="Gene3D" id="3.40.1440.60">
    <property type="entry name" value="PriA, 3(prime) DNA-binding domain"/>
    <property type="match status" value="1"/>
</dbReference>
<proteinExistence type="inferred from homology"/>
<protein>
    <recommendedName>
        <fullName evidence="12">Replication restart protein PriA</fullName>
    </recommendedName>
    <alternativeName>
        <fullName evidence="12">ATP-dependent DNA helicase PriA</fullName>
        <ecNumber evidence="12">5.6.2.4</ecNumber>
    </alternativeName>
    <alternativeName>
        <fullName evidence="12">DNA 3'-5' helicase PriA</fullName>
    </alternativeName>
</protein>
<comment type="catalytic activity">
    <reaction evidence="12">
        <text>Couples ATP hydrolysis with the unwinding of duplex DNA by translocating in the 3'-5' direction.</text>
        <dbReference type="EC" id="5.6.2.4"/>
    </reaction>
</comment>
<dbReference type="InterPro" id="IPR040498">
    <property type="entry name" value="PriA_CRR"/>
</dbReference>
<dbReference type="EC" id="5.6.2.4" evidence="12"/>
<dbReference type="NCBIfam" id="NF004070">
    <property type="entry name" value="PRK05580.2-2"/>
    <property type="match status" value="1"/>
</dbReference>
<keyword evidence="7 12" id="KW-0862">Zinc</keyword>
<dbReference type="GO" id="GO:0006302">
    <property type="term" value="P:double-strand break repair"/>
    <property type="evidence" value="ECO:0007669"/>
    <property type="project" value="InterPro"/>
</dbReference>
<feature type="binding site" evidence="12">
    <location>
        <position position="463"/>
    </location>
    <ligand>
        <name>Zn(2+)</name>
        <dbReference type="ChEBI" id="CHEBI:29105"/>
        <label>1</label>
    </ligand>
</feature>
<sequence length="751" mass="80916">MANRRANPEPFTEVTENAQLFADERVRVLLPLPLGEAYDYALPPGMTVEAGSIVEVPLGQRRVTGVVWDATPAGGKVAAEKLKPVIRVFDVPPLPEVGRRFVDWVAAYYLAEPGTVLKMSLSAPAALEPPVPTVGYLRGEGDPEALGLRLTPARRRVLSVLADGPPRPAAELAREAGVSAGVIKGLADAGVLERVAMYDAPGFEVPADAPEGPALSESQAAAARSLSAKVRDGFSVTLIDGVTGSGKTEVYFEAVKAALRQGRQVLVLLPEIALSAQWLERFAARFGVAPAVWHSECTQAQRRATWRAVARGEAPVVVGARSALFLPYPDLGLVVVDEEHDQAFKQEDGVPYHARDMAVVRARLGGFPAVLVSATPSLESLENVRAGRYDSVHLPERHAGAQLPDIEAIDMRADRPPPIQGHGQSFIAPSLRDAVGETLAAGEQALLFLNRRGYAPLTLCRACGHRLQCPNCTAWLVEHRLVDSLQCHHCGYMARVPQSCPECGAEHSFAACGPGVERLHEEVKALFPEARVALMASDTVTGPAAAARFIESVQNREIDLLIGTQIVAKGNHFPYLTLVGVVDADLGLAGGDLRAGERTYQLLHQVAGRAGRAERPGRVMLQTYEPVHEVIQALVSGDRDRFLAVEAENRRKAGMPPFARLAALILSSPDEAAVDAVARALARAAPQGEGIEVMGPAPAPLAILRGRHRRRMLLRTRRDIAPQPLLRDWLRQVEVPGKVRLSVDVDPYHFL</sequence>
<reference evidence="14 15" key="1">
    <citation type="submission" date="2018-07" db="EMBL/GenBank/DDBJ databases">
        <title>Venubactetium sediminum gen. nov., sp. nov., isolated from a marine solar saltern.</title>
        <authorList>
            <person name="Wang S."/>
        </authorList>
    </citation>
    <scope>NUCLEOTIDE SEQUENCE [LARGE SCALE GENOMIC DNA]</scope>
    <source>
        <strain evidence="14 15">WD2A32</strain>
    </source>
</reference>
<evidence type="ECO:0000256" key="7">
    <source>
        <dbReference type="ARBA" id="ARBA00022833"/>
    </source>
</evidence>
<dbReference type="GO" id="GO:1990077">
    <property type="term" value="C:primosome complex"/>
    <property type="evidence" value="ECO:0007669"/>
    <property type="project" value="UniProtKB-UniRule"/>
</dbReference>
<dbReference type="GO" id="GO:0016887">
    <property type="term" value="F:ATP hydrolysis activity"/>
    <property type="evidence" value="ECO:0007669"/>
    <property type="project" value="RHEA"/>
</dbReference>
<keyword evidence="4 12" id="KW-0547">Nucleotide-binding</keyword>
<dbReference type="InterPro" id="IPR014001">
    <property type="entry name" value="Helicase_ATP-bd"/>
</dbReference>
<evidence type="ECO:0000256" key="6">
    <source>
        <dbReference type="ARBA" id="ARBA00022806"/>
    </source>
</evidence>
<evidence type="ECO:0000256" key="5">
    <source>
        <dbReference type="ARBA" id="ARBA00022801"/>
    </source>
</evidence>
<dbReference type="InterPro" id="IPR027417">
    <property type="entry name" value="P-loop_NTPase"/>
</dbReference>
<keyword evidence="5 12" id="KW-0378">Hydrolase</keyword>
<evidence type="ECO:0000256" key="10">
    <source>
        <dbReference type="ARBA" id="ARBA00023235"/>
    </source>
</evidence>